<keyword evidence="5" id="KW-0539">Nucleus</keyword>
<evidence type="ECO:0000259" key="7">
    <source>
        <dbReference type="PROSITE" id="PS50064"/>
    </source>
</evidence>
<dbReference type="InterPro" id="IPR001510">
    <property type="entry name" value="Znf_PARP"/>
</dbReference>
<feature type="region of interest" description="Disordered" evidence="6">
    <location>
        <begin position="59"/>
        <end position="146"/>
    </location>
</feature>
<evidence type="ECO:0000256" key="4">
    <source>
        <dbReference type="ARBA" id="ARBA00022833"/>
    </source>
</evidence>
<accession>A0A4Y7T7R0</accession>
<dbReference type="SMART" id="SM01336">
    <property type="entry name" value="zf-PARP"/>
    <property type="match status" value="1"/>
</dbReference>
<reference evidence="8 9" key="1">
    <citation type="journal article" date="2019" name="Nat. Ecol. Evol.">
        <title>Megaphylogeny resolves global patterns of mushroom evolution.</title>
        <authorList>
            <person name="Varga T."/>
            <person name="Krizsan K."/>
            <person name="Foldi C."/>
            <person name="Dima B."/>
            <person name="Sanchez-Garcia M."/>
            <person name="Sanchez-Ramirez S."/>
            <person name="Szollosi G.J."/>
            <person name="Szarkandi J.G."/>
            <person name="Papp V."/>
            <person name="Albert L."/>
            <person name="Andreopoulos W."/>
            <person name="Angelini C."/>
            <person name="Antonin V."/>
            <person name="Barry K.W."/>
            <person name="Bougher N.L."/>
            <person name="Buchanan P."/>
            <person name="Buyck B."/>
            <person name="Bense V."/>
            <person name="Catcheside P."/>
            <person name="Chovatia M."/>
            <person name="Cooper J."/>
            <person name="Damon W."/>
            <person name="Desjardin D."/>
            <person name="Finy P."/>
            <person name="Geml J."/>
            <person name="Haridas S."/>
            <person name="Hughes K."/>
            <person name="Justo A."/>
            <person name="Karasinski D."/>
            <person name="Kautmanova I."/>
            <person name="Kiss B."/>
            <person name="Kocsube S."/>
            <person name="Kotiranta H."/>
            <person name="LaButti K.M."/>
            <person name="Lechner B.E."/>
            <person name="Liimatainen K."/>
            <person name="Lipzen A."/>
            <person name="Lukacs Z."/>
            <person name="Mihaltcheva S."/>
            <person name="Morgado L.N."/>
            <person name="Niskanen T."/>
            <person name="Noordeloos M.E."/>
            <person name="Ohm R.A."/>
            <person name="Ortiz-Santana B."/>
            <person name="Ovrebo C."/>
            <person name="Racz N."/>
            <person name="Riley R."/>
            <person name="Savchenko A."/>
            <person name="Shiryaev A."/>
            <person name="Soop K."/>
            <person name="Spirin V."/>
            <person name="Szebenyi C."/>
            <person name="Tomsovsky M."/>
            <person name="Tulloss R.E."/>
            <person name="Uehling J."/>
            <person name="Grigoriev I.V."/>
            <person name="Vagvolgyi C."/>
            <person name="Papp T."/>
            <person name="Martin F.M."/>
            <person name="Miettinen O."/>
            <person name="Hibbett D.S."/>
            <person name="Nagy L.G."/>
        </authorList>
    </citation>
    <scope>NUCLEOTIDE SEQUENCE [LARGE SCALE GENOMIC DNA]</scope>
    <source>
        <strain evidence="8 9">FP101781</strain>
    </source>
</reference>
<dbReference type="EMBL" id="QPFP01000025">
    <property type="protein sequence ID" value="TEB29994.1"/>
    <property type="molecule type" value="Genomic_DNA"/>
</dbReference>
<evidence type="ECO:0000313" key="9">
    <source>
        <dbReference type="Proteomes" id="UP000298030"/>
    </source>
</evidence>
<dbReference type="InterPro" id="IPR036957">
    <property type="entry name" value="Znf_PARP_sf"/>
</dbReference>
<dbReference type="Proteomes" id="UP000298030">
    <property type="component" value="Unassembled WGS sequence"/>
</dbReference>
<feature type="compositionally biased region" description="Basic and acidic residues" evidence="6">
    <location>
        <begin position="123"/>
        <end position="136"/>
    </location>
</feature>
<proteinExistence type="predicted"/>
<dbReference type="GO" id="GO:0003677">
    <property type="term" value="F:DNA binding"/>
    <property type="evidence" value="ECO:0007669"/>
    <property type="project" value="InterPro"/>
</dbReference>
<dbReference type="GO" id="GO:0005634">
    <property type="term" value="C:nucleus"/>
    <property type="evidence" value="ECO:0007669"/>
    <property type="project" value="UniProtKB-SubCell"/>
</dbReference>
<evidence type="ECO:0000256" key="5">
    <source>
        <dbReference type="ARBA" id="ARBA00023242"/>
    </source>
</evidence>
<feature type="compositionally biased region" description="Basic and acidic residues" evidence="6">
    <location>
        <begin position="80"/>
        <end position="114"/>
    </location>
</feature>
<organism evidence="8 9">
    <name type="scientific">Coprinellus micaceus</name>
    <name type="common">Glistening ink-cap mushroom</name>
    <name type="synonym">Coprinus micaceus</name>
    <dbReference type="NCBI Taxonomy" id="71717"/>
    <lineage>
        <taxon>Eukaryota</taxon>
        <taxon>Fungi</taxon>
        <taxon>Dikarya</taxon>
        <taxon>Basidiomycota</taxon>
        <taxon>Agaricomycotina</taxon>
        <taxon>Agaricomycetes</taxon>
        <taxon>Agaricomycetidae</taxon>
        <taxon>Agaricales</taxon>
        <taxon>Agaricineae</taxon>
        <taxon>Psathyrellaceae</taxon>
        <taxon>Coprinellus</taxon>
    </lineage>
</organism>
<dbReference type="STRING" id="71717.A0A4Y7T7R0"/>
<feature type="domain" description="PARP-type" evidence="7">
    <location>
        <begin position="3"/>
        <end position="87"/>
    </location>
</feature>
<keyword evidence="2" id="KW-0479">Metal-binding</keyword>
<evidence type="ECO:0000256" key="1">
    <source>
        <dbReference type="ARBA" id="ARBA00004123"/>
    </source>
</evidence>
<gene>
    <name evidence="8" type="ORF">FA13DRAFT_1631397</name>
</gene>
<comment type="subcellular location">
    <subcellularLocation>
        <location evidence="1">Nucleus</location>
    </subcellularLocation>
</comment>
<keyword evidence="3" id="KW-0863">Zinc-finger</keyword>
<dbReference type="AlphaFoldDB" id="A0A4Y7T7R0"/>
<evidence type="ECO:0000256" key="3">
    <source>
        <dbReference type="ARBA" id="ARBA00022771"/>
    </source>
</evidence>
<dbReference type="SUPFAM" id="SSF57716">
    <property type="entry name" value="Glucocorticoid receptor-like (DNA-binding domain)"/>
    <property type="match status" value="1"/>
</dbReference>
<dbReference type="Gene3D" id="3.30.1740.10">
    <property type="entry name" value="Zinc finger, PARP-type"/>
    <property type="match status" value="1"/>
</dbReference>
<sequence length="160" mass="17586">MPYRVEYASSGRAGCKGPKPCAGTTIAKGELRMGTLVEIQGKQSFQWRHWGCVTPKIVGNMKTAHPEPTDIDGFEDLREEDQAKIIKTWQEGHVDPEDVPESAKKEEVEGEEKPKKKAAPKKKKDEEAGADAEEKPKKSRAKAKVGFIIAPASPVVHLVV</sequence>
<dbReference type="GO" id="GO:0008270">
    <property type="term" value="F:zinc ion binding"/>
    <property type="evidence" value="ECO:0007669"/>
    <property type="project" value="UniProtKB-KW"/>
</dbReference>
<comment type="caution">
    <text evidence="8">The sequence shown here is derived from an EMBL/GenBank/DDBJ whole genome shotgun (WGS) entry which is preliminary data.</text>
</comment>
<dbReference type="Pfam" id="PF00645">
    <property type="entry name" value="zf-PARP"/>
    <property type="match status" value="1"/>
</dbReference>
<evidence type="ECO:0000256" key="2">
    <source>
        <dbReference type="ARBA" id="ARBA00022723"/>
    </source>
</evidence>
<evidence type="ECO:0000256" key="6">
    <source>
        <dbReference type="SAM" id="MobiDB-lite"/>
    </source>
</evidence>
<keyword evidence="4" id="KW-0862">Zinc</keyword>
<feature type="compositionally biased region" description="Acidic residues" evidence="6">
    <location>
        <begin position="69"/>
        <end position="79"/>
    </location>
</feature>
<dbReference type="OrthoDB" id="429950at2759"/>
<keyword evidence="9" id="KW-1185">Reference proteome</keyword>
<name>A0A4Y7T7R0_COPMI</name>
<evidence type="ECO:0000313" key="8">
    <source>
        <dbReference type="EMBL" id="TEB29994.1"/>
    </source>
</evidence>
<dbReference type="PROSITE" id="PS50064">
    <property type="entry name" value="ZF_PARP_2"/>
    <property type="match status" value="1"/>
</dbReference>
<protein>
    <submittedName>
        <fullName evidence="8">Zf-PARP-domain-containing protein</fullName>
    </submittedName>
</protein>